<dbReference type="EMBL" id="JBHTHY010000006">
    <property type="protein sequence ID" value="MFD0797855.1"/>
    <property type="molecule type" value="Genomic_DNA"/>
</dbReference>
<proteinExistence type="predicted"/>
<comment type="caution">
    <text evidence="2">The sequence shown here is derived from an EMBL/GenBank/DDBJ whole genome shotgun (WGS) entry which is preliminary data.</text>
</comment>
<evidence type="ECO:0000313" key="2">
    <source>
        <dbReference type="EMBL" id="MFD0797855.1"/>
    </source>
</evidence>
<reference evidence="3" key="1">
    <citation type="journal article" date="2019" name="Int. J. Syst. Evol. Microbiol.">
        <title>The Global Catalogue of Microorganisms (GCM) 10K type strain sequencing project: providing services to taxonomists for standard genome sequencing and annotation.</title>
        <authorList>
            <consortium name="The Broad Institute Genomics Platform"/>
            <consortium name="The Broad Institute Genome Sequencing Center for Infectious Disease"/>
            <person name="Wu L."/>
            <person name="Ma J."/>
        </authorList>
    </citation>
    <scope>NUCLEOTIDE SEQUENCE [LARGE SCALE GENOMIC DNA]</scope>
    <source>
        <strain evidence="3">CCUG 61948</strain>
    </source>
</reference>
<name>A0ABW3B3Z8_9FLAO</name>
<feature type="compositionally biased region" description="Acidic residues" evidence="1">
    <location>
        <begin position="286"/>
        <end position="307"/>
    </location>
</feature>
<dbReference type="Proteomes" id="UP001597012">
    <property type="component" value="Unassembled WGS sequence"/>
</dbReference>
<evidence type="ECO:0008006" key="4">
    <source>
        <dbReference type="Google" id="ProtNLM"/>
    </source>
</evidence>
<sequence>MKIFFGLCLLLTIGVGVAQETVVALGELPQRVSETSGLLFFNDRILTHNDSGGEALLFELDTVSLEITRTVTITNAMNTDWEAISQDEEYIYIGDFGNNLGMRQDLVIYRIAKEDYLDNDTAAAEAIFFSYQDQTDFEDNGNSDWDAEAFFVLADELIVLTKQWKSLGTVAYALPKTPGTHSAIRRGAVENIGLVTDVDYNLADNTLFVLGYSSFLMPFARTYELSDSNIFSENFGIIPLEIGLAQVEGVTNDGAGNYFISSEFFSRQSPNIVSLSRLFRFAQIEEEEQEEPAEEESGGESEQEEEPNPGSLPDENKEELLIFNEVGTGTIRYSITSQSPINGTRIYDVNGKTIWEQFNTDIQKDGIVSQYIPTSIYYFVVYFNNSVRSKAFVVY</sequence>
<evidence type="ECO:0000256" key="1">
    <source>
        <dbReference type="SAM" id="MobiDB-lite"/>
    </source>
</evidence>
<dbReference type="RefSeq" id="WP_379934355.1">
    <property type="nucleotide sequence ID" value="NZ_JBHTHY010000006.1"/>
</dbReference>
<keyword evidence="3" id="KW-1185">Reference proteome</keyword>
<accession>A0ABW3B3Z8</accession>
<evidence type="ECO:0000313" key="3">
    <source>
        <dbReference type="Proteomes" id="UP001597012"/>
    </source>
</evidence>
<protein>
    <recommendedName>
        <fullName evidence="4">T9SS type A sorting domain-containing protein</fullName>
    </recommendedName>
</protein>
<organism evidence="2 3">
    <name type="scientific">Maribacter chungangensis</name>
    <dbReference type="NCBI Taxonomy" id="1069117"/>
    <lineage>
        <taxon>Bacteria</taxon>
        <taxon>Pseudomonadati</taxon>
        <taxon>Bacteroidota</taxon>
        <taxon>Flavobacteriia</taxon>
        <taxon>Flavobacteriales</taxon>
        <taxon>Flavobacteriaceae</taxon>
        <taxon>Maribacter</taxon>
    </lineage>
</organism>
<gene>
    <name evidence="2" type="ORF">ACFQZJ_10310</name>
</gene>
<feature type="region of interest" description="Disordered" evidence="1">
    <location>
        <begin position="286"/>
        <end position="316"/>
    </location>
</feature>